<feature type="compositionally biased region" description="Polar residues" evidence="1">
    <location>
        <begin position="51"/>
        <end position="60"/>
    </location>
</feature>
<evidence type="ECO:0000256" key="1">
    <source>
        <dbReference type="SAM" id="MobiDB-lite"/>
    </source>
</evidence>
<sequence length="202" mass="21403">MASSSGPLLASMNDHRSDSKQHTFGNKQNNQHIREPLLAPLSNGFSSDFSQIIVNGSENPSRPKHSSKNGDVKDSSKATTSVLFGNESKNGSSKSTFSMINNHTGGWGTQYRRDECLLTDEIELDDGGSDSDELDLLPTLSPSASSSGVKFGLNSAGKTTRRVRRFLLNLVPCCGGHGSTSGLGNGGGWLPVGSALQRCSIM</sequence>
<gene>
    <name evidence="2" type="ORF">DdX_21438</name>
</gene>
<evidence type="ECO:0000313" key="2">
    <source>
        <dbReference type="EMBL" id="KAI1692100.1"/>
    </source>
</evidence>
<dbReference type="EMBL" id="JAKKPZ010000825">
    <property type="protein sequence ID" value="KAI1692100.1"/>
    <property type="molecule type" value="Genomic_DNA"/>
</dbReference>
<keyword evidence="3" id="KW-1185">Reference proteome</keyword>
<reference evidence="2" key="1">
    <citation type="submission" date="2022-01" db="EMBL/GenBank/DDBJ databases">
        <title>Genome Sequence Resource for Two Populations of Ditylenchus destructor, the Migratory Endoparasitic Phytonematode.</title>
        <authorList>
            <person name="Zhang H."/>
            <person name="Lin R."/>
            <person name="Xie B."/>
        </authorList>
    </citation>
    <scope>NUCLEOTIDE SEQUENCE</scope>
    <source>
        <strain evidence="2">BazhouSP</strain>
    </source>
</reference>
<protein>
    <submittedName>
        <fullName evidence="2">Uncharacterized protein</fullName>
    </submittedName>
</protein>
<feature type="region of interest" description="Disordered" evidence="1">
    <location>
        <begin position="51"/>
        <end position="76"/>
    </location>
</feature>
<evidence type="ECO:0000313" key="3">
    <source>
        <dbReference type="Proteomes" id="UP001201812"/>
    </source>
</evidence>
<proteinExistence type="predicted"/>
<name>A0AAD4MEW6_9BILA</name>
<accession>A0AAD4MEW6</accession>
<comment type="caution">
    <text evidence="2">The sequence shown here is derived from an EMBL/GenBank/DDBJ whole genome shotgun (WGS) entry which is preliminary data.</text>
</comment>
<dbReference type="Proteomes" id="UP001201812">
    <property type="component" value="Unassembled WGS sequence"/>
</dbReference>
<organism evidence="2 3">
    <name type="scientific">Ditylenchus destructor</name>
    <dbReference type="NCBI Taxonomy" id="166010"/>
    <lineage>
        <taxon>Eukaryota</taxon>
        <taxon>Metazoa</taxon>
        <taxon>Ecdysozoa</taxon>
        <taxon>Nematoda</taxon>
        <taxon>Chromadorea</taxon>
        <taxon>Rhabditida</taxon>
        <taxon>Tylenchina</taxon>
        <taxon>Tylenchomorpha</taxon>
        <taxon>Sphaerularioidea</taxon>
        <taxon>Anguinidae</taxon>
        <taxon>Anguininae</taxon>
        <taxon>Ditylenchus</taxon>
    </lineage>
</organism>
<feature type="region of interest" description="Disordered" evidence="1">
    <location>
        <begin position="1"/>
        <end position="29"/>
    </location>
</feature>
<dbReference type="AlphaFoldDB" id="A0AAD4MEW6"/>